<keyword evidence="4" id="KW-1185">Reference proteome</keyword>
<sequence length="528" mass="55439">MKLFTALSVLPLLGGVLADCGVEGGTITLANPDFDILTELEACETIYGNILVDPGYVYFILDGGPLEITGTIIAHDNTILKYVRLQNATRIGGFSFANPEITGQVDFPEIAYIGNLEWINIVFGDDRGIDYFAWSAPKLVSVGSLNVEGTSLSGFKPDYPSYDGVSFYYGGLEQLQTAGNIRVVGNTRMDNVVFSGLKAVLGAIIVGDNLNYNGGFGKRDERSLLVSFPALETAGSIAVYDKNVPTRLSEDGKVDFPILGHVFGDFSITDIKGLTEVSVPALTDVDGGIKITLNQALKEVDFPELRRVGHVELVAEINLGFDKVSFPVLEEVGEFLVDSGANDFDCSTLEHIRAIATKFTCRNNGGYYNPGAPPITETPTPSSSSVATSPSGVPSPSIPSGLPYPADTSQYSSPPDTSSSSLAEPSSYLETNSDISPETTLETTLEPTSTGEAITTSVRITIGDSVISESQASTASTTGAAATTGSGNTPTSSDGAPTETESVPATGGASNMKSPIGIMVLLLGGWVL</sequence>
<evidence type="ECO:0000256" key="1">
    <source>
        <dbReference type="SAM" id="MobiDB-lite"/>
    </source>
</evidence>
<evidence type="ECO:0008006" key="5">
    <source>
        <dbReference type="Google" id="ProtNLM"/>
    </source>
</evidence>
<feature type="chain" id="PRO_5028962550" description="Hyphally-regulated cell wall protein N-terminal domain-containing protein" evidence="2">
    <location>
        <begin position="19"/>
        <end position="528"/>
    </location>
</feature>
<comment type="caution">
    <text evidence="3">The sequence shown here is derived from an EMBL/GenBank/DDBJ whole genome shotgun (WGS) entry which is preliminary data.</text>
</comment>
<accession>A0A7C8IIB7</accession>
<protein>
    <recommendedName>
        <fullName evidence="5">Hyphally-regulated cell wall protein N-terminal domain-containing protein</fullName>
    </recommendedName>
</protein>
<feature type="compositionally biased region" description="Low complexity" evidence="1">
    <location>
        <begin position="436"/>
        <end position="450"/>
    </location>
</feature>
<feature type="compositionally biased region" description="Low complexity" evidence="1">
    <location>
        <begin position="468"/>
        <end position="493"/>
    </location>
</feature>
<feature type="signal peptide" evidence="2">
    <location>
        <begin position="1"/>
        <end position="18"/>
    </location>
</feature>
<name>A0A7C8IIB7_9PEZI</name>
<feature type="compositionally biased region" description="Polar residues" evidence="1">
    <location>
        <begin position="499"/>
        <end position="511"/>
    </location>
</feature>
<evidence type="ECO:0000313" key="3">
    <source>
        <dbReference type="EMBL" id="KAF2964386.1"/>
    </source>
</evidence>
<dbReference type="InParanoid" id="A0A7C8IIB7"/>
<dbReference type="EMBL" id="WUBL01000153">
    <property type="protein sequence ID" value="KAF2964386.1"/>
    <property type="molecule type" value="Genomic_DNA"/>
</dbReference>
<proteinExistence type="predicted"/>
<feature type="region of interest" description="Disordered" evidence="1">
    <location>
        <begin position="468"/>
        <end position="511"/>
    </location>
</feature>
<dbReference type="OrthoDB" id="536881at2759"/>
<dbReference type="Proteomes" id="UP000481858">
    <property type="component" value="Unassembled WGS sequence"/>
</dbReference>
<dbReference type="AlphaFoldDB" id="A0A7C8IIB7"/>
<organism evidence="3 4">
    <name type="scientific">Xylaria multiplex</name>
    <dbReference type="NCBI Taxonomy" id="323545"/>
    <lineage>
        <taxon>Eukaryota</taxon>
        <taxon>Fungi</taxon>
        <taxon>Dikarya</taxon>
        <taxon>Ascomycota</taxon>
        <taxon>Pezizomycotina</taxon>
        <taxon>Sordariomycetes</taxon>
        <taxon>Xylariomycetidae</taxon>
        <taxon>Xylariales</taxon>
        <taxon>Xylariaceae</taxon>
        <taxon>Xylaria</taxon>
    </lineage>
</organism>
<keyword evidence="2" id="KW-0732">Signal</keyword>
<feature type="region of interest" description="Disordered" evidence="1">
    <location>
        <begin position="372"/>
        <end position="454"/>
    </location>
</feature>
<feature type="compositionally biased region" description="Low complexity" evidence="1">
    <location>
        <begin position="374"/>
        <end position="427"/>
    </location>
</feature>
<evidence type="ECO:0000313" key="4">
    <source>
        <dbReference type="Proteomes" id="UP000481858"/>
    </source>
</evidence>
<gene>
    <name evidence="3" type="ORF">GQX73_g9181</name>
</gene>
<reference evidence="3 4" key="1">
    <citation type="submission" date="2019-12" db="EMBL/GenBank/DDBJ databases">
        <title>Draft genome sequence of the ascomycete Xylaria multiplex DSM 110363.</title>
        <authorList>
            <person name="Buettner E."/>
            <person name="Kellner H."/>
        </authorList>
    </citation>
    <scope>NUCLEOTIDE SEQUENCE [LARGE SCALE GENOMIC DNA]</scope>
    <source>
        <strain evidence="3 4">DSM 110363</strain>
    </source>
</reference>
<evidence type="ECO:0000256" key="2">
    <source>
        <dbReference type="SAM" id="SignalP"/>
    </source>
</evidence>